<evidence type="ECO:0000313" key="2">
    <source>
        <dbReference type="Proteomes" id="UP001183817"/>
    </source>
</evidence>
<name>A0ABU2BE88_9MICC</name>
<proteinExistence type="predicted"/>
<evidence type="ECO:0000313" key="1">
    <source>
        <dbReference type="EMBL" id="MDR7356910.1"/>
    </source>
</evidence>
<organism evidence="1 2">
    <name type="scientific">Paeniglutamicibacter sulfureus</name>
    <dbReference type="NCBI Taxonomy" id="43666"/>
    <lineage>
        <taxon>Bacteria</taxon>
        <taxon>Bacillati</taxon>
        <taxon>Actinomycetota</taxon>
        <taxon>Actinomycetes</taxon>
        <taxon>Micrococcales</taxon>
        <taxon>Micrococcaceae</taxon>
        <taxon>Paeniglutamicibacter</taxon>
    </lineage>
</organism>
<gene>
    <name evidence="1" type="ORF">J2S64_000601</name>
</gene>
<keyword evidence="2" id="KW-1185">Reference proteome</keyword>
<dbReference type="RefSeq" id="WP_310288000.1">
    <property type="nucleotide sequence ID" value="NZ_BAAAWO010000001.1"/>
</dbReference>
<reference evidence="1 2" key="1">
    <citation type="submission" date="2023-07" db="EMBL/GenBank/DDBJ databases">
        <title>Sequencing the genomes of 1000 actinobacteria strains.</title>
        <authorList>
            <person name="Klenk H.-P."/>
        </authorList>
    </citation>
    <scope>NUCLEOTIDE SEQUENCE [LARGE SCALE GENOMIC DNA]</scope>
    <source>
        <strain evidence="1 2">DSM 20167</strain>
    </source>
</reference>
<protein>
    <submittedName>
        <fullName evidence="1">Uncharacterized protein</fullName>
    </submittedName>
</protein>
<dbReference type="Proteomes" id="UP001183817">
    <property type="component" value="Unassembled WGS sequence"/>
</dbReference>
<accession>A0ABU2BE88</accession>
<sequence length="218" mass="24591">MPEDFERWDVLVRDQQRIGVLYRNLESNVLLTRVLVEEGDQPYRAESRVRLDPGSDAWELSWFRDLTMDQARIMRRETQDPPVESMPSFADILMLQRAIRDPGNPVEYVRLNESGQEIHDPLVPRRAEPNARIQQVGPPEELPIPLGGILSARRFEAWADGLLVATHWVNDANELVCTRWGTNTTAFGVPGAPSEAGWLSLSGLDEGTVGFMTHGFDA</sequence>
<dbReference type="EMBL" id="JAVDYI010000001">
    <property type="protein sequence ID" value="MDR7356910.1"/>
    <property type="molecule type" value="Genomic_DNA"/>
</dbReference>
<comment type="caution">
    <text evidence="1">The sequence shown here is derived from an EMBL/GenBank/DDBJ whole genome shotgun (WGS) entry which is preliminary data.</text>
</comment>